<sequence length="64" mass="7087">RQVTAHVVTTTLQATASEQILALAPSWCHQLLCPETAEQWSQMRSKLRTLLLDTGHLSGNILAF</sequence>
<feature type="non-terminal residue" evidence="1">
    <location>
        <position position="1"/>
    </location>
</feature>
<proteinExistence type="predicted"/>
<accession>A0A1A8IAB9</accession>
<organism evidence="1">
    <name type="scientific">Nothobranchius kuhntae</name>
    <name type="common">Beira killifish</name>
    <dbReference type="NCBI Taxonomy" id="321403"/>
    <lineage>
        <taxon>Eukaryota</taxon>
        <taxon>Metazoa</taxon>
        <taxon>Chordata</taxon>
        <taxon>Craniata</taxon>
        <taxon>Vertebrata</taxon>
        <taxon>Euteleostomi</taxon>
        <taxon>Actinopterygii</taxon>
        <taxon>Neopterygii</taxon>
        <taxon>Teleostei</taxon>
        <taxon>Neoteleostei</taxon>
        <taxon>Acanthomorphata</taxon>
        <taxon>Ovalentaria</taxon>
        <taxon>Atherinomorphae</taxon>
        <taxon>Cyprinodontiformes</taxon>
        <taxon>Nothobranchiidae</taxon>
        <taxon>Nothobranchius</taxon>
    </lineage>
</organism>
<name>A0A1A8IAB9_NOTKU</name>
<reference evidence="1" key="1">
    <citation type="submission" date="2016-05" db="EMBL/GenBank/DDBJ databases">
        <authorList>
            <person name="Lavstsen T."/>
            <person name="Jespersen J.S."/>
        </authorList>
    </citation>
    <scope>NUCLEOTIDE SEQUENCE</scope>
    <source>
        <tissue evidence="1">Brain</tissue>
    </source>
</reference>
<reference evidence="1" key="2">
    <citation type="submission" date="2016-06" db="EMBL/GenBank/DDBJ databases">
        <title>The genome of a short-lived fish provides insights into sex chromosome evolution and the genetic control of aging.</title>
        <authorList>
            <person name="Reichwald K."/>
            <person name="Felder M."/>
            <person name="Petzold A."/>
            <person name="Koch P."/>
            <person name="Groth M."/>
            <person name="Platzer M."/>
        </authorList>
    </citation>
    <scope>NUCLEOTIDE SEQUENCE</scope>
    <source>
        <tissue evidence="1">Brain</tissue>
    </source>
</reference>
<gene>
    <name evidence="1" type="primary">BX530070.1</name>
</gene>
<evidence type="ECO:0000313" key="1">
    <source>
        <dbReference type="EMBL" id="SBQ94361.1"/>
    </source>
</evidence>
<protein>
    <submittedName>
        <fullName evidence="1">Uncharacterized protein</fullName>
    </submittedName>
</protein>
<dbReference type="EMBL" id="HAED01008149">
    <property type="protein sequence ID" value="SBQ94361.1"/>
    <property type="molecule type" value="Transcribed_RNA"/>
</dbReference>
<feature type="non-terminal residue" evidence="1">
    <location>
        <position position="64"/>
    </location>
</feature>
<dbReference type="AlphaFoldDB" id="A0A1A8IAB9"/>